<dbReference type="PRINTS" id="PR00367">
    <property type="entry name" value="ETHRSPELEMNT"/>
</dbReference>
<evidence type="ECO:0000256" key="3">
    <source>
        <dbReference type="ARBA" id="ARBA00023125"/>
    </source>
</evidence>
<dbReference type="InterPro" id="IPR016177">
    <property type="entry name" value="DNA-bd_dom_sf"/>
</dbReference>
<feature type="region of interest" description="Disordered" evidence="6">
    <location>
        <begin position="181"/>
        <end position="200"/>
    </location>
</feature>
<sequence length="500" mass="54098">MLRGCDGLLSPPEAKGGAAAAAASAASLEDDGGLMMDMFMIKDKNGEEMFDTSEIDFYDLLGLDEYDLDESSPNNASSRSLGSSYGHSDYTGASPQQEPRDNNNDNSAPTLKFREFQRPVSASYYRTQSFAAGQATWREDLELDYLQSSPPRPTRSLSCPESHASGQDSIFVYEDPLQAAFRGPGAGPGQPGGNPRALRDHSVDGSSTMMSQYNAYLQQYPGYAGEGELRIHKGTVIAPPGGAPAAKAKAKGKPKSSASAAAAAAEKKEKKKKAPARSRSSRFRGVTKHRRSGRWEAHIWVRETGKQVYLGGYEREDHAAEAFDVAALKCKGSKAKINFEIQKYEELLKYIHTITLDELVMAVRRQSQGFARGSSKFRGVTRHPNGRWEARIGMPGSKHIYLGLFNEEQEAARAYDRALVKLRGGQAATNFSLSNYNEQLKEYHLDQHQGILANSTAAKSAAAAGAPPSSKGDAAKASNTTQAAEISLSKTIADHAAKCI</sequence>
<accession>A0A5B8ML66</accession>
<keyword evidence="4" id="KW-0804">Transcription</keyword>
<dbReference type="SUPFAM" id="SSF54171">
    <property type="entry name" value="DNA-binding domain"/>
    <property type="match status" value="2"/>
</dbReference>
<evidence type="ECO:0000313" key="8">
    <source>
        <dbReference type="EMBL" id="QDZ21216.1"/>
    </source>
</evidence>
<dbReference type="STRING" id="1764295.A0A5B8ML66"/>
<dbReference type="InterPro" id="IPR001471">
    <property type="entry name" value="AP2/ERF_dom"/>
</dbReference>
<reference evidence="8 9" key="1">
    <citation type="submission" date="2018-07" db="EMBL/GenBank/DDBJ databases">
        <title>The complete nuclear genome of the prasinophyte Chloropicon primus (CCMP1205).</title>
        <authorList>
            <person name="Pombert J.-F."/>
            <person name="Otis C."/>
            <person name="Turmel M."/>
            <person name="Lemieux C."/>
        </authorList>
    </citation>
    <scope>NUCLEOTIDE SEQUENCE [LARGE SCALE GENOMIC DNA]</scope>
    <source>
        <strain evidence="8 9">CCMP1205</strain>
    </source>
</reference>
<evidence type="ECO:0000259" key="7">
    <source>
        <dbReference type="PROSITE" id="PS51032"/>
    </source>
</evidence>
<dbReference type="Gene3D" id="3.30.730.10">
    <property type="entry name" value="AP2/ERF domain"/>
    <property type="match status" value="2"/>
</dbReference>
<dbReference type="Pfam" id="PF00847">
    <property type="entry name" value="AP2"/>
    <property type="match status" value="1"/>
</dbReference>
<dbReference type="AlphaFoldDB" id="A0A5B8ML66"/>
<dbReference type="OrthoDB" id="207175at2759"/>
<dbReference type="GO" id="GO:0005634">
    <property type="term" value="C:nucleus"/>
    <property type="evidence" value="ECO:0007669"/>
    <property type="project" value="UniProtKB-SubCell"/>
</dbReference>
<dbReference type="Proteomes" id="UP000316726">
    <property type="component" value="Chromosome 5"/>
</dbReference>
<feature type="region of interest" description="Disordered" evidence="6">
    <location>
        <begin position="69"/>
        <end position="110"/>
    </location>
</feature>
<keyword evidence="5" id="KW-0539">Nucleus</keyword>
<evidence type="ECO:0000256" key="5">
    <source>
        <dbReference type="ARBA" id="ARBA00023242"/>
    </source>
</evidence>
<evidence type="ECO:0000256" key="2">
    <source>
        <dbReference type="ARBA" id="ARBA00023015"/>
    </source>
</evidence>
<evidence type="ECO:0000256" key="1">
    <source>
        <dbReference type="ARBA" id="ARBA00004123"/>
    </source>
</evidence>
<evidence type="ECO:0000256" key="6">
    <source>
        <dbReference type="SAM" id="MobiDB-lite"/>
    </source>
</evidence>
<dbReference type="PANTHER" id="PTHR32467:SF90">
    <property type="entry name" value="AP2-LIKE ETHYLENE-RESPONSIVE TRANSCRIPTION FACTOR AIL1"/>
    <property type="match status" value="1"/>
</dbReference>
<feature type="domain" description="AP2/ERF" evidence="7">
    <location>
        <begin position="376"/>
        <end position="432"/>
    </location>
</feature>
<dbReference type="GO" id="GO:0003700">
    <property type="term" value="F:DNA-binding transcription factor activity"/>
    <property type="evidence" value="ECO:0007669"/>
    <property type="project" value="InterPro"/>
</dbReference>
<evidence type="ECO:0000256" key="4">
    <source>
        <dbReference type="ARBA" id="ARBA00023163"/>
    </source>
</evidence>
<dbReference type="PROSITE" id="PS51032">
    <property type="entry name" value="AP2_ERF"/>
    <property type="match status" value="2"/>
</dbReference>
<dbReference type="EMBL" id="CP031038">
    <property type="protein sequence ID" value="QDZ21216.1"/>
    <property type="molecule type" value="Genomic_DNA"/>
</dbReference>
<proteinExistence type="predicted"/>
<feature type="compositionally biased region" description="Basic residues" evidence="6">
    <location>
        <begin position="269"/>
        <end position="288"/>
    </location>
</feature>
<evidence type="ECO:0000313" key="9">
    <source>
        <dbReference type="Proteomes" id="UP000316726"/>
    </source>
</evidence>
<feature type="compositionally biased region" description="Low complexity" evidence="6">
    <location>
        <begin position="71"/>
        <end position="88"/>
    </location>
</feature>
<dbReference type="GO" id="GO:0003677">
    <property type="term" value="F:DNA binding"/>
    <property type="evidence" value="ECO:0007669"/>
    <property type="project" value="UniProtKB-KW"/>
</dbReference>
<feature type="compositionally biased region" description="Low complexity" evidence="6">
    <location>
        <begin position="255"/>
        <end position="264"/>
    </location>
</feature>
<keyword evidence="3" id="KW-0238">DNA-binding</keyword>
<organism evidence="8 9">
    <name type="scientific">Chloropicon primus</name>
    <dbReference type="NCBI Taxonomy" id="1764295"/>
    <lineage>
        <taxon>Eukaryota</taxon>
        <taxon>Viridiplantae</taxon>
        <taxon>Chlorophyta</taxon>
        <taxon>Chloropicophyceae</taxon>
        <taxon>Chloropicales</taxon>
        <taxon>Chloropicaceae</taxon>
        <taxon>Chloropicon</taxon>
    </lineage>
</organism>
<dbReference type="InterPro" id="IPR036955">
    <property type="entry name" value="AP2/ERF_dom_sf"/>
</dbReference>
<feature type="region of interest" description="Disordered" evidence="6">
    <location>
        <begin position="240"/>
        <end position="288"/>
    </location>
</feature>
<comment type="subcellular location">
    <subcellularLocation>
        <location evidence="1">Nucleus</location>
    </subcellularLocation>
</comment>
<feature type="domain" description="AP2/ERF" evidence="7">
    <location>
        <begin position="282"/>
        <end position="340"/>
    </location>
</feature>
<dbReference type="SMART" id="SM00380">
    <property type="entry name" value="AP2"/>
    <property type="match status" value="2"/>
</dbReference>
<keyword evidence="9" id="KW-1185">Reference proteome</keyword>
<gene>
    <name evidence="8" type="ORF">A3770_05p37340</name>
</gene>
<dbReference type="CDD" id="cd00018">
    <property type="entry name" value="AP2"/>
    <property type="match status" value="2"/>
</dbReference>
<name>A0A5B8ML66_9CHLO</name>
<protein>
    <submittedName>
        <fullName evidence="8">AP2-like ethylene-responsive transcription factor</fullName>
    </submittedName>
</protein>
<keyword evidence="2" id="KW-0805">Transcription regulation</keyword>
<dbReference type="PANTHER" id="PTHR32467">
    <property type="entry name" value="AP2-LIKE ETHYLENE-RESPONSIVE TRANSCRIPTION FACTOR"/>
    <property type="match status" value="1"/>
</dbReference>